<proteinExistence type="inferred from homology"/>
<dbReference type="PANTHER" id="PTHR38782:SF1">
    <property type="entry name" value="SIGMA-E FACTOR REGULATORY PROTEIN RSEB"/>
    <property type="match status" value="1"/>
</dbReference>
<accession>A0A6H9YNH0</accession>
<protein>
    <recommendedName>
        <fullName evidence="10">MucB/RseB N-terminal domain-containing protein</fullName>
    </recommendedName>
</protein>
<dbReference type="AlphaFoldDB" id="A0A6H9YNH0"/>
<dbReference type="Gene3D" id="2.50.20.10">
    <property type="entry name" value="Lipoprotein localisation LolA/LolB/LppX"/>
    <property type="match status" value="1"/>
</dbReference>
<feature type="region of interest" description="Disordered" evidence="5">
    <location>
        <begin position="85"/>
        <end position="109"/>
    </location>
</feature>
<dbReference type="InterPro" id="IPR033434">
    <property type="entry name" value="MucB/RseB_N"/>
</dbReference>
<feature type="domain" description="MucB/RseB N-terminal" evidence="6">
    <location>
        <begin position="47"/>
        <end position="215"/>
    </location>
</feature>
<name>A0A6H9YNH0_9ACTN</name>
<dbReference type="Pfam" id="PF03888">
    <property type="entry name" value="MucB_RseB"/>
    <property type="match status" value="1"/>
</dbReference>
<organism evidence="8 9">
    <name type="scientific">Actinomadura rudentiformis</name>
    <dbReference type="NCBI Taxonomy" id="359158"/>
    <lineage>
        <taxon>Bacteria</taxon>
        <taxon>Bacillati</taxon>
        <taxon>Actinomycetota</taxon>
        <taxon>Actinomycetes</taxon>
        <taxon>Streptosporangiales</taxon>
        <taxon>Thermomonosporaceae</taxon>
        <taxon>Actinomadura</taxon>
    </lineage>
</organism>
<evidence type="ECO:0008006" key="10">
    <source>
        <dbReference type="Google" id="ProtNLM"/>
    </source>
</evidence>
<evidence type="ECO:0000256" key="3">
    <source>
        <dbReference type="ARBA" id="ARBA00022729"/>
    </source>
</evidence>
<evidence type="ECO:0000256" key="1">
    <source>
        <dbReference type="ARBA" id="ARBA00004418"/>
    </source>
</evidence>
<dbReference type="InterPro" id="IPR005588">
    <property type="entry name" value="MucB_RseB"/>
</dbReference>
<dbReference type="Pfam" id="PF17188">
    <property type="entry name" value="MucB_RseB_C"/>
    <property type="match status" value="1"/>
</dbReference>
<evidence type="ECO:0000259" key="7">
    <source>
        <dbReference type="Pfam" id="PF17188"/>
    </source>
</evidence>
<comment type="subcellular location">
    <subcellularLocation>
        <location evidence="1">Periplasm</location>
    </subcellularLocation>
</comment>
<feature type="region of interest" description="Disordered" evidence="5">
    <location>
        <begin position="216"/>
        <end position="239"/>
    </location>
</feature>
<sequence length="391" mass="41620">MTFGTAHGGRRGALVAGGIVGSLALAAALAGDACASRRLRSDPEALRLLQAAAEAARQVPYEGMQFLTTWGGDGAKTSLVKVAHTPGEGTHFTPEAPSRGAPPPVPRTATPPGTATIMAAGRTFHPDASAIRGALTGFTMEMLALLTRNYSVVRAADADVCGRRARVIEARRPDGTAAGRFWLDTETGLMLHRELIDDAGQAVAVTGFREVRITSPGGGEPIHLRGGRSMGESTPELPSASAALPWQDQLAADEISALRDRGWRMPQELPGRLALHDARRSTPKADDSTVHLSYSDGLAAVSVFVQRGGLDERRFAGWQRTQSNGRTVFRRDSLQRWAVWSGDGYVYTVLTDAPAGTADSVIKAFPDGGTRFWGRLGRGMRRLGSWANPFG</sequence>
<gene>
    <name evidence="8" type="ORF">F8566_42395</name>
</gene>
<dbReference type="EMBL" id="WBMT01000026">
    <property type="protein sequence ID" value="KAB2341362.1"/>
    <property type="molecule type" value="Genomic_DNA"/>
</dbReference>
<keyword evidence="4" id="KW-0574">Periplasm</keyword>
<evidence type="ECO:0000313" key="8">
    <source>
        <dbReference type="EMBL" id="KAB2341362.1"/>
    </source>
</evidence>
<dbReference type="PANTHER" id="PTHR38782">
    <property type="match status" value="1"/>
</dbReference>
<evidence type="ECO:0000256" key="4">
    <source>
        <dbReference type="ARBA" id="ARBA00022764"/>
    </source>
</evidence>
<evidence type="ECO:0000256" key="2">
    <source>
        <dbReference type="ARBA" id="ARBA00008150"/>
    </source>
</evidence>
<dbReference type="Proteomes" id="UP000468735">
    <property type="component" value="Unassembled WGS sequence"/>
</dbReference>
<keyword evidence="3" id="KW-0732">Signal</keyword>
<dbReference type="GO" id="GO:0032885">
    <property type="term" value="P:regulation of polysaccharide biosynthetic process"/>
    <property type="evidence" value="ECO:0007669"/>
    <property type="project" value="TreeGrafter"/>
</dbReference>
<evidence type="ECO:0000313" key="9">
    <source>
        <dbReference type="Proteomes" id="UP000468735"/>
    </source>
</evidence>
<dbReference type="GO" id="GO:0030288">
    <property type="term" value="C:outer membrane-bounded periplasmic space"/>
    <property type="evidence" value="ECO:0007669"/>
    <property type="project" value="TreeGrafter"/>
</dbReference>
<comment type="similarity">
    <text evidence="2">Belongs to the RseB family.</text>
</comment>
<reference evidence="8 9" key="1">
    <citation type="submission" date="2019-09" db="EMBL/GenBank/DDBJ databases">
        <title>Actinomadura physcomitrii sp. nov., a novel actinomycete isolated from moss [Physcomitrium sphaericum (Ludw) Fuernr].</title>
        <authorList>
            <person name="Zhuang X."/>
            <person name="Liu C."/>
        </authorList>
    </citation>
    <scope>NUCLEOTIDE SEQUENCE [LARGE SCALE GENOMIC DNA]</scope>
    <source>
        <strain evidence="8 9">HMC1</strain>
    </source>
</reference>
<evidence type="ECO:0000256" key="5">
    <source>
        <dbReference type="SAM" id="MobiDB-lite"/>
    </source>
</evidence>
<dbReference type="InterPro" id="IPR033436">
    <property type="entry name" value="MucB/RseB_C"/>
</dbReference>
<comment type="caution">
    <text evidence="8">The sequence shown here is derived from an EMBL/GenBank/DDBJ whole genome shotgun (WGS) entry which is preliminary data.</text>
</comment>
<feature type="domain" description="MucB/RseB C-terminal" evidence="7">
    <location>
        <begin position="260"/>
        <end position="363"/>
    </location>
</feature>
<dbReference type="RefSeq" id="WP_151568758.1">
    <property type="nucleotide sequence ID" value="NZ_WBMT01000026.1"/>
</dbReference>
<dbReference type="Gene3D" id="3.30.200.100">
    <property type="entry name" value="MucB/RseB, C-terminal domain"/>
    <property type="match status" value="1"/>
</dbReference>
<evidence type="ECO:0000259" key="6">
    <source>
        <dbReference type="Pfam" id="PF03888"/>
    </source>
</evidence>
<dbReference type="InterPro" id="IPR038484">
    <property type="entry name" value="MucB/RseB_C_sf"/>
</dbReference>
<keyword evidence="9" id="KW-1185">Reference proteome</keyword>
<dbReference type="GO" id="GO:0045152">
    <property type="term" value="F:antisigma factor binding"/>
    <property type="evidence" value="ECO:0007669"/>
    <property type="project" value="TreeGrafter"/>
</dbReference>
<dbReference type="OrthoDB" id="7067274at2"/>